<dbReference type="SMART" id="SM00904">
    <property type="entry name" value="Flavokinase"/>
    <property type="match status" value="1"/>
</dbReference>
<dbReference type="STRING" id="1798515.A3B35_02360"/>
<keyword evidence="3" id="KW-0288">FMN</keyword>
<dbReference type="InterPro" id="IPR023465">
    <property type="entry name" value="Riboflavin_kinase_dom_sf"/>
</dbReference>
<dbReference type="Proteomes" id="UP000177215">
    <property type="component" value="Unassembled WGS sequence"/>
</dbReference>
<comment type="caution">
    <text evidence="9">The sequence shown here is derived from an EMBL/GenBank/DDBJ whole genome shotgun (WGS) entry which is preliminary data.</text>
</comment>
<protein>
    <recommendedName>
        <fullName evidence="1">riboflavin kinase</fullName>
        <ecNumber evidence="1">2.7.1.26</ecNumber>
    </recommendedName>
</protein>
<accession>A0A1F6EW63</accession>
<dbReference type="InterPro" id="IPR015865">
    <property type="entry name" value="Riboflavin_kinase_bac/euk"/>
</dbReference>
<keyword evidence="6" id="KW-0067">ATP-binding</keyword>
<evidence type="ECO:0000259" key="8">
    <source>
        <dbReference type="SMART" id="SM00904"/>
    </source>
</evidence>
<proteinExistence type="predicted"/>
<dbReference type="AlphaFoldDB" id="A0A1F6EW63"/>
<sequence length="115" mass="12742">MKSTYTGIVQKGIKRGQALGFPTANISLDDHAVSGIYAARVALEGKEYSAAAFVDHERKVLEAHVLDFSGDLYGKEITIELLQKIRDNKKFENDNALRAAIADDVARIRAYFQNV</sequence>
<organism evidence="9 10">
    <name type="scientific">Candidatus Kaiserbacteria bacterium RIFCSPLOWO2_01_FULL_54_24</name>
    <dbReference type="NCBI Taxonomy" id="1798515"/>
    <lineage>
        <taxon>Bacteria</taxon>
        <taxon>Candidatus Kaiseribacteriota</taxon>
    </lineage>
</organism>
<evidence type="ECO:0000313" key="10">
    <source>
        <dbReference type="Proteomes" id="UP000177215"/>
    </source>
</evidence>
<evidence type="ECO:0000256" key="7">
    <source>
        <dbReference type="ARBA" id="ARBA00047880"/>
    </source>
</evidence>
<evidence type="ECO:0000256" key="5">
    <source>
        <dbReference type="ARBA" id="ARBA00022741"/>
    </source>
</evidence>
<feature type="domain" description="Riboflavin kinase" evidence="8">
    <location>
        <begin position="4"/>
        <end position="113"/>
    </location>
</feature>
<name>A0A1F6EW63_9BACT</name>
<dbReference type="SUPFAM" id="SSF82114">
    <property type="entry name" value="Riboflavin kinase-like"/>
    <property type="match status" value="1"/>
</dbReference>
<evidence type="ECO:0000256" key="2">
    <source>
        <dbReference type="ARBA" id="ARBA00022630"/>
    </source>
</evidence>
<dbReference type="GO" id="GO:0009231">
    <property type="term" value="P:riboflavin biosynthetic process"/>
    <property type="evidence" value="ECO:0007669"/>
    <property type="project" value="InterPro"/>
</dbReference>
<dbReference type="GO" id="GO:0005524">
    <property type="term" value="F:ATP binding"/>
    <property type="evidence" value="ECO:0007669"/>
    <property type="project" value="UniProtKB-KW"/>
</dbReference>
<keyword evidence="2" id="KW-0285">Flavoprotein</keyword>
<dbReference type="Pfam" id="PF01687">
    <property type="entry name" value="Flavokinase"/>
    <property type="match status" value="1"/>
</dbReference>
<evidence type="ECO:0000256" key="4">
    <source>
        <dbReference type="ARBA" id="ARBA00022679"/>
    </source>
</evidence>
<evidence type="ECO:0000313" key="9">
    <source>
        <dbReference type="EMBL" id="OGG77859.1"/>
    </source>
</evidence>
<dbReference type="GO" id="GO:0008531">
    <property type="term" value="F:riboflavin kinase activity"/>
    <property type="evidence" value="ECO:0007669"/>
    <property type="project" value="UniProtKB-EC"/>
</dbReference>
<gene>
    <name evidence="9" type="ORF">A3B35_02360</name>
</gene>
<evidence type="ECO:0000256" key="3">
    <source>
        <dbReference type="ARBA" id="ARBA00022643"/>
    </source>
</evidence>
<dbReference type="GO" id="GO:0009398">
    <property type="term" value="P:FMN biosynthetic process"/>
    <property type="evidence" value="ECO:0007669"/>
    <property type="project" value="TreeGrafter"/>
</dbReference>
<evidence type="ECO:0000256" key="1">
    <source>
        <dbReference type="ARBA" id="ARBA00012105"/>
    </source>
</evidence>
<dbReference type="Gene3D" id="2.40.30.30">
    <property type="entry name" value="Riboflavin kinase-like"/>
    <property type="match status" value="1"/>
</dbReference>
<keyword evidence="5" id="KW-0547">Nucleotide-binding</keyword>
<dbReference type="PANTHER" id="PTHR22749:SF6">
    <property type="entry name" value="RIBOFLAVIN KINASE"/>
    <property type="match status" value="1"/>
</dbReference>
<reference evidence="9 10" key="1">
    <citation type="journal article" date="2016" name="Nat. Commun.">
        <title>Thousands of microbial genomes shed light on interconnected biogeochemical processes in an aquifer system.</title>
        <authorList>
            <person name="Anantharaman K."/>
            <person name="Brown C.T."/>
            <person name="Hug L.A."/>
            <person name="Sharon I."/>
            <person name="Castelle C.J."/>
            <person name="Probst A.J."/>
            <person name="Thomas B.C."/>
            <person name="Singh A."/>
            <person name="Wilkins M.J."/>
            <person name="Karaoz U."/>
            <person name="Brodie E.L."/>
            <person name="Williams K.H."/>
            <person name="Hubbard S.S."/>
            <person name="Banfield J.F."/>
        </authorList>
    </citation>
    <scope>NUCLEOTIDE SEQUENCE [LARGE SCALE GENOMIC DNA]</scope>
</reference>
<dbReference type="EC" id="2.7.1.26" evidence="1"/>
<keyword evidence="4" id="KW-0808">Transferase</keyword>
<dbReference type="PANTHER" id="PTHR22749">
    <property type="entry name" value="RIBOFLAVIN KINASE/FMN ADENYLYLTRANSFERASE"/>
    <property type="match status" value="1"/>
</dbReference>
<dbReference type="InterPro" id="IPR023468">
    <property type="entry name" value="Riboflavin_kinase"/>
</dbReference>
<comment type="catalytic activity">
    <reaction evidence="7">
        <text>riboflavin + ATP = FMN + ADP + H(+)</text>
        <dbReference type="Rhea" id="RHEA:14357"/>
        <dbReference type="ChEBI" id="CHEBI:15378"/>
        <dbReference type="ChEBI" id="CHEBI:30616"/>
        <dbReference type="ChEBI" id="CHEBI:57986"/>
        <dbReference type="ChEBI" id="CHEBI:58210"/>
        <dbReference type="ChEBI" id="CHEBI:456216"/>
        <dbReference type="EC" id="2.7.1.26"/>
    </reaction>
</comment>
<dbReference type="EMBL" id="MFMC01000004">
    <property type="protein sequence ID" value="OGG77859.1"/>
    <property type="molecule type" value="Genomic_DNA"/>
</dbReference>
<evidence type="ECO:0000256" key="6">
    <source>
        <dbReference type="ARBA" id="ARBA00022840"/>
    </source>
</evidence>